<feature type="transmembrane region" description="Helical" evidence="1">
    <location>
        <begin position="74"/>
        <end position="97"/>
    </location>
</feature>
<evidence type="ECO:0000313" key="3">
    <source>
        <dbReference type="Proteomes" id="UP000294937"/>
    </source>
</evidence>
<evidence type="ECO:0000313" key="2">
    <source>
        <dbReference type="EMBL" id="TCS94980.1"/>
    </source>
</evidence>
<accession>A0A4R3L7N4</accession>
<keyword evidence="3" id="KW-1185">Reference proteome</keyword>
<gene>
    <name evidence="2" type="ORF">EDD58_103405</name>
</gene>
<evidence type="ECO:0000256" key="1">
    <source>
        <dbReference type="SAM" id="Phobius"/>
    </source>
</evidence>
<keyword evidence="1" id="KW-0472">Membrane</keyword>
<name>A0A4R3L7N4_9BACL</name>
<feature type="transmembrane region" description="Helical" evidence="1">
    <location>
        <begin position="42"/>
        <end position="62"/>
    </location>
</feature>
<keyword evidence="1" id="KW-0812">Transmembrane</keyword>
<feature type="transmembrane region" description="Helical" evidence="1">
    <location>
        <begin position="12"/>
        <end position="30"/>
    </location>
</feature>
<sequence length="156" mass="18029">MIEGSLIQEIIVLLIFLSTMVILVYFVGIKTTWIESEGSRKIFISFSFSVGVIGYLSVPGIIESSDNYDVQGILFLYLYIVAFVFIGFFLIGMPISMLSDKIAFTPFRWLKSLLVHISPIFIAVLIVDWRFFAFFPYAFAYWILDEMFKRKIKISN</sequence>
<dbReference type="RefSeq" id="WP_131924349.1">
    <property type="nucleotide sequence ID" value="NZ_SMAG01000003.1"/>
</dbReference>
<dbReference type="Proteomes" id="UP000294937">
    <property type="component" value="Unassembled WGS sequence"/>
</dbReference>
<keyword evidence="1" id="KW-1133">Transmembrane helix</keyword>
<dbReference type="AlphaFoldDB" id="A0A4R3L7N4"/>
<proteinExistence type="predicted"/>
<dbReference type="EMBL" id="SMAG01000003">
    <property type="protein sequence ID" value="TCS94980.1"/>
    <property type="molecule type" value="Genomic_DNA"/>
</dbReference>
<comment type="caution">
    <text evidence="2">The sequence shown here is derived from an EMBL/GenBank/DDBJ whole genome shotgun (WGS) entry which is preliminary data.</text>
</comment>
<reference evidence="2 3" key="1">
    <citation type="submission" date="2019-03" db="EMBL/GenBank/DDBJ databases">
        <title>Genomic Encyclopedia of Type Strains, Phase IV (KMG-IV): sequencing the most valuable type-strain genomes for metagenomic binning, comparative biology and taxonomic classification.</title>
        <authorList>
            <person name="Goeker M."/>
        </authorList>
    </citation>
    <scope>NUCLEOTIDE SEQUENCE [LARGE SCALE GENOMIC DNA]</scope>
    <source>
        <strain evidence="2 3">DSM 45707</strain>
    </source>
</reference>
<feature type="transmembrane region" description="Helical" evidence="1">
    <location>
        <begin position="117"/>
        <end position="144"/>
    </location>
</feature>
<organism evidence="2 3">
    <name type="scientific">Hazenella coriacea</name>
    <dbReference type="NCBI Taxonomy" id="1179467"/>
    <lineage>
        <taxon>Bacteria</taxon>
        <taxon>Bacillati</taxon>
        <taxon>Bacillota</taxon>
        <taxon>Bacilli</taxon>
        <taxon>Bacillales</taxon>
        <taxon>Thermoactinomycetaceae</taxon>
        <taxon>Hazenella</taxon>
    </lineage>
</organism>
<protein>
    <submittedName>
        <fullName evidence="2">Uncharacterized protein</fullName>
    </submittedName>
</protein>